<dbReference type="EMBL" id="AFQE01000023">
    <property type="protein sequence ID" value="EGQ78083.1"/>
    <property type="molecule type" value="Genomic_DNA"/>
</dbReference>
<dbReference type="AlphaFoldDB" id="A0AA36ULH5"/>
<protein>
    <submittedName>
        <fullName evidence="1">Uncharacterized protein</fullName>
    </submittedName>
</protein>
<reference evidence="1 2" key="1">
    <citation type="submission" date="2011-05" db="EMBL/GenBank/DDBJ databases">
        <authorList>
            <person name="Muzny D."/>
            <person name="Qin X."/>
            <person name="Deng J."/>
            <person name="Jiang H."/>
            <person name="Liu Y."/>
            <person name="Qu J."/>
            <person name="Song X.-Z."/>
            <person name="Zhang L."/>
            <person name="Thornton R."/>
            <person name="Coyle M."/>
            <person name="Francisco L."/>
            <person name="Jackson L."/>
            <person name="Javaid M."/>
            <person name="Korchina V."/>
            <person name="Kovar C."/>
            <person name="Mata R."/>
            <person name="Mathew T."/>
            <person name="Ngo R."/>
            <person name="Nguyen L."/>
            <person name="Nguyen N."/>
            <person name="Okwuonu G."/>
            <person name="Ongeri F."/>
            <person name="Pham C."/>
            <person name="Simmons D."/>
            <person name="Wilczek-Boney K."/>
            <person name="Hale W."/>
            <person name="Jakkamsetti A."/>
            <person name="Pham P."/>
            <person name="Ruth R."/>
            <person name="San Lucas F."/>
            <person name="Warren J."/>
            <person name="Zhang J."/>
            <person name="Zhao Z."/>
            <person name="Zhou C."/>
            <person name="Zhu D."/>
            <person name="Lee S."/>
            <person name="Bess C."/>
            <person name="Blankenburg K."/>
            <person name="Forbes L."/>
            <person name="Fu Q."/>
            <person name="Gubbala S."/>
            <person name="Hirani K."/>
            <person name="Jayaseelan J.C."/>
            <person name="Lara F."/>
            <person name="Munidasa M."/>
            <person name="Palculict T."/>
            <person name="Patil S."/>
            <person name="Pu L.-L."/>
            <person name="Saada N."/>
            <person name="Tang L."/>
            <person name="Weissenberger G."/>
            <person name="Zhu Y."/>
            <person name="Hemphill L."/>
            <person name="Shang Y."/>
            <person name="Youmans B."/>
            <person name="Ayvaz T."/>
            <person name="Ross M."/>
            <person name="Santibanez J."/>
            <person name="Aqrawi P."/>
            <person name="Gross S."/>
            <person name="Joshi V."/>
            <person name="Fowler G."/>
            <person name="Nazareth L."/>
            <person name="Reid J."/>
            <person name="Worley K."/>
            <person name="Petrosino J."/>
            <person name="Highlander S."/>
            <person name="Gibbs R."/>
        </authorList>
    </citation>
    <scope>NUCLEOTIDE SEQUENCE [LARGE SCALE GENOMIC DNA]</scope>
    <source>
        <strain evidence="1 2">ATCC 33926</strain>
    </source>
</reference>
<name>A0AA36ULH5_9NEIS</name>
<sequence>MRQTKKRVRFGQRQDFCVCRALSAFSDDLLGRMQGRLNILGIFNLC</sequence>
<dbReference type="Proteomes" id="UP000004982">
    <property type="component" value="Unassembled WGS sequence"/>
</dbReference>
<proteinExistence type="predicted"/>
<comment type="caution">
    <text evidence="1">The sequence shown here is derived from an EMBL/GenBank/DDBJ whole genome shotgun (WGS) entry which is preliminary data.</text>
</comment>
<accession>A0AA36ULH5</accession>
<organism evidence="1 2">
    <name type="scientific">Neisseria macacae ATCC 33926</name>
    <dbReference type="NCBI Taxonomy" id="997348"/>
    <lineage>
        <taxon>Bacteria</taxon>
        <taxon>Pseudomonadati</taxon>
        <taxon>Pseudomonadota</taxon>
        <taxon>Betaproteobacteria</taxon>
        <taxon>Neisseriales</taxon>
        <taxon>Neisseriaceae</taxon>
        <taxon>Neisseria</taxon>
    </lineage>
</organism>
<evidence type="ECO:0000313" key="2">
    <source>
        <dbReference type="Proteomes" id="UP000004982"/>
    </source>
</evidence>
<gene>
    <name evidence="1" type="ORF">HMPREF9418_0449</name>
</gene>
<evidence type="ECO:0000313" key="1">
    <source>
        <dbReference type="EMBL" id="EGQ78083.1"/>
    </source>
</evidence>